<sequence length="259" mass="29937">MKQSNFFQKKGVFIFLLTILGLVCCYFYFENQKETSLVSESESTTEPLFSEETPTLPRPKRSVKEPPIPQINTTAARLEQIKNYLFTEPANLSLLSIDLSEQEQEEIKKLKNSWGLYLGFLNRKKGVISKEQNKCDEYHSHLNLISPQIQSFEQQKLALEAQLEKKLPEVDRSKIDRKTNEAKIKKLQTEISEIVGEIGKINVEIKNLEATQRKYQDMLTRAEKAKKESEETYEKSEKEYINSIISKLNSLYEISSAEG</sequence>
<keyword evidence="5" id="KW-1185">Reference proteome</keyword>
<keyword evidence="1" id="KW-0175">Coiled coil</keyword>
<evidence type="ECO:0000256" key="1">
    <source>
        <dbReference type="SAM" id="Coils"/>
    </source>
</evidence>
<evidence type="ECO:0000313" key="5">
    <source>
        <dbReference type="Proteomes" id="UP001170651"/>
    </source>
</evidence>
<accession>A0AAP4X8G2</accession>
<name>A0AAP4X8G2_9MOLU</name>
<dbReference type="Proteomes" id="UP001170651">
    <property type="component" value="Unassembled WGS sequence"/>
</dbReference>
<protein>
    <submittedName>
        <fullName evidence="4">Effector</fullName>
    </submittedName>
</protein>
<keyword evidence="3" id="KW-0472">Membrane</keyword>
<organism evidence="4 5">
    <name type="scientific">Candidatus Phytoplasma australasiaticum subsp. australasiaticum</name>
    <dbReference type="NCBI Taxonomy" id="2832407"/>
    <lineage>
        <taxon>Bacteria</taxon>
        <taxon>Bacillati</taxon>
        <taxon>Mycoplasmatota</taxon>
        <taxon>Mollicutes</taxon>
        <taxon>Acholeplasmatales</taxon>
        <taxon>Acholeplasmataceae</taxon>
        <taxon>Candidatus Phytoplasma</taxon>
        <taxon>16SrII (Peanut WB group)</taxon>
        <taxon>Candidatus Phytoplasma australasiaticum</taxon>
    </lineage>
</organism>
<keyword evidence="3" id="KW-0812">Transmembrane</keyword>
<keyword evidence="3" id="KW-1133">Transmembrane helix</keyword>
<feature type="coiled-coil region" evidence="1">
    <location>
        <begin position="205"/>
        <end position="239"/>
    </location>
</feature>
<feature type="transmembrane region" description="Helical" evidence="3">
    <location>
        <begin position="12"/>
        <end position="29"/>
    </location>
</feature>
<evidence type="ECO:0000256" key="2">
    <source>
        <dbReference type="SAM" id="MobiDB-lite"/>
    </source>
</evidence>
<proteinExistence type="predicted"/>
<gene>
    <name evidence="4" type="ORF">OC696_01760</name>
</gene>
<reference evidence="4 5" key="1">
    <citation type="journal article" date="2023" name="Int. J. Syst. Evol. Microbiol.">
        <title>The observation of taxonomic boundaries for the 16SrII and 16SrXXV phytoplasmas using genome-based delimitation.</title>
        <authorList>
            <person name="Rodrigues Jardim B."/>
            <person name="Tran-Nguyen L.T.T."/>
            <person name="Gambley C."/>
            <person name="Al-Sadi A.M."/>
            <person name="Al-Subhi A.M."/>
            <person name="Foissac X."/>
            <person name="Salar P."/>
            <person name="Cai H."/>
            <person name="Yang J.Y."/>
            <person name="Davis R."/>
            <person name="Jones L."/>
            <person name="Rodoni B."/>
            <person name="Constable F.E."/>
        </authorList>
    </citation>
    <scope>NUCLEOTIDE SEQUENCE [LARGE SCALE GENOMIC DNA]</scope>
    <source>
        <strain evidence="4">BAWM-OMN-P26</strain>
    </source>
</reference>
<dbReference type="AlphaFoldDB" id="A0AAP4X8G2"/>
<evidence type="ECO:0000313" key="4">
    <source>
        <dbReference type="EMBL" id="MDO8054589.1"/>
    </source>
</evidence>
<feature type="region of interest" description="Disordered" evidence="2">
    <location>
        <begin position="40"/>
        <end position="67"/>
    </location>
</feature>
<comment type="caution">
    <text evidence="4">The sequence shown here is derived from an EMBL/GenBank/DDBJ whole genome shotgun (WGS) entry which is preliminary data.</text>
</comment>
<dbReference type="EMBL" id="JAOSIW010000011">
    <property type="protein sequence ID" value="MDO8054589.1"/>
    <property type="molecule type" value="Genomic_DNA"/>
</dbReference>
<evidence type="ECO:0000256" key="3">
    <source>
        <dbReference type="SAM" id="Phobius"/>
    </source>
</evidence>